<dbReference type="InterPro" id="IPR013244">
    <property type="entry name" value="Sec39_domain"/>
</dbReference>
<feature type="region of interest" description="Disordered" evidence="5">
    <location>
        <begin position="806"/>
        <end position="854"/>
    </location>
</feature>
<dbReference type="PANTHER" id="PTHR40787">
    <property type="entry name" value="SECRETED PROTEIN"/>
    <property type="match status" value="1"/>
</dbReference>
<proteinExistence type="predicted"/>
<reference evidence="8 9" key="1">
    <citation type="submission" date="2017-10" db="EMBL/GenBank/DDBJ databases">
        <title>Comparative genomics in systemic dimorphic fungi from Ajellomycetaceae.</title>
        <authorList>
            <person name="Munoz J.F."/>
            <person name="Mcewen J.G."/>
            <person name="Clay O.K."/>
            <person name="Cuomo C.A."/>
        </authorList>
    </citation>
    <scope>NUCLEOTIDE SEQUENCE [LARGE SCALE GENOMIC DNA]</scope>
    <source>
        <strain evidence="8 9">UAMH7299</strain>
    </source>
</reference>
<evidence type="ECO:0000259" key="7">
    <source>
        <dbReference type="Pfam" id="PF08314"/>
    </source>
</evidence>
<evidence type="ECO:0000256" key="5">
    <source>
        <dbReference type="SAM" id="MobiDB-lite"/>
    </source>
</evidence>
<feature type="domain" description="Sec39" evidence="7">
    <location>
        <begin position="13"/>
        <end position="800"/>
    </location>
</feature>
<feature type="chain" id="PRO_5013038646" description="Sec39 domain-containing protein" evidence="6">
    <location>
        <begin position="28"/>
        <end position="951"/>
    </location>
</feature>
<accession>A0A2B7YFY4</accession>
<dbReference type="OrthoDB" id="342024at2759"/>
<dbReference type="Pfam" id="PF08314">
    <property type="entry name" value="Sec39"/>
    <property type="match status" value="1"/>
</dbReference>
<keyword evidence="9" id="KW-1185">Reference proteome</keyword>
<dbReference type="GO" id="GO:0005783">
    <property type="term" value="C:endoplasmic reticulum"/>
    <property type="evidence" value="ECO:0007669"/>
    <property type="project" value="UniProtKB-SubCell"/>
</dbReference>
<keyword evidence="2" id="KW-0813">Transport</keyword>
<dbReference type="PANTHER" id="PTHR40787:SF3">
    <property type="entry name" value="PROTEIN TRANSPORT PROTEIN SEC39"/>
    <property type="match status" value="1"/>
</dbReference>
<name>A0A2B7YFY4_POLH7</name>
<sequence>MTDLSGLSNAHLILLAAHLCATGDVSALPYLQAKLHSILEPDVFFRILLTFLPESTDPARYISILQNLADEPVPEPTNPDVDISSINELSEKAARKAVRKLRLLPLKCPKQQHDDTASTLVQFLIHRAHRIDAESGLQPFILELVKPFLHTSNALRTWFISTVLPLLRFNYEYHPENGGPLSLEIVENLDSSSAVNILLSQSEQNQREDLARDLRGLVGPWMYGYARSKRRKLSPPDERDAASVPADDNELTAVGLDGWQDVNEWLLSTSMKDFSLAVEAVQQWSGPSDLDLGGYEDPQEPIASDADAELLLRYGQAALATVYATDGTGQEILDGSCNILSKIATLLESEIPSTLHIHNKILPSLELSLKPLSDICRTSILHNSLLDPSNPLTLPSPQSIPFLDAILISVRILNGFNHSISCRTATDICLLGNEKTQYLELRSVLENIRQGVKAVRDWREVRSQLLWLRNWGHPHDNADSDKHRDGHGPFWRVPLDSLEQEILKAMLAARQYGLAGELYAGPSSISSLSPEQVKDAVTESILASYDNATNGNKTRGGIKRASETLDAFSPQFPTSVQFCQLRALISATHAMSFYSLTLQHGVPFQPVSIRVHHDPLSLIEKILEQNPKAYTQLDDLLSIAHDLVAAGFPAFVEEESTSFPHENPLSQDDQYSIANRRIISLAISSALEADDFGTAYSYILTRLTPPSILSAPQPPTSPVKDTISWRAAYTAGRYRSSTPHPQATLQSQITHLEQRMELLSLSLVLCPTPDPLPEILAAWRRCDEELSALCAQESAEAEKWDLRGDSQHQSLPGAFGAPDSEADALETERERAKRSRAAAAAATAAGRRGGYDDEAPMGLFEVARGAARAISKNAFPLGGGAGVGRGAGGGNSTAAGPSSASSGTDGFDDESSENGGAGRVRKRDMVSNMVTGGLASGIGWVLGAQPVNANN</sequence>
<keyword evidence="3" id="KW-0256">Endoplasmic reticulum</keyword>
<dbReference type="EMBL" id="PDNA01000040">
    <property type="protein sequence ID" value="PGH20436.1"/>
    <property type="molecule type" value="Genomic_DNA"/>
</dbReference>
<evidence type="ECO:0000256" key="2">
    <source>
        <dbReference type="ARBA" id="ARBA00022448"/>
    </source>
</evidence>
<feature type="region of interest" description="Disordered" evidence="5">
    <location>
        <begin position="888"/>
        <end position="924"/>
    </location>
</feature>
<protein>
    <recommendedName>
        <fullName evidence="7">Sec39 domain-containing protein</fullName>
    </recommendedName>
</protein>
<evidence type="ECO:0000313" key="9">
    <source>
        <dbReference type="Proteomes" id="UP000224634"/>
    </source>
</evidence>
<comment type="subcellular location">
    <subcellularLocation>
        <location evidence="1">Endoplasmic reticulum</location>
    </subcellularLocation>
</comment>
<evidence type="ECO:0000256" key="3">
    <source>
        <dbReference type="ARBA" id="ARBA00022824"/>
    </source>
</evidence>
<evidence type="ECO:0000256" key="4">
    <source>
        <dbReference type="ARBA" id="ARBA00022927"/>
    </source>
</evidence>
<evidence type="ECO:0000256" key="1">
    <source>
        <dbReference type="ARBA" id="ARBA00004240"/>
    </source>
</evidence>
<gene>
    <name evidence="8" type="ORF">AJ80_03582</name>
</gene>
<keyword evidence="6" id="KW-0732">Signal</keyword>
<dbReference type="GO" id="GO:0006890">
    <property type="term" value="P:retrograde vesicle-mediated transport, Golgi to endoplasmic reticulum"/>
    <property type="evidence" value="ECO:0007669"/>
    <property type="project" value="InterPro"/>
</dbReference>
<dbReference type="Proteomes" id="UP000224634">
    <property type="component" value="Unassembled WGS sequence"/>
</dbReference>
<dbReference type="GO" id="GO:0015031">
    <property type="term" value="P:protein transport"/>
    <property type="evidence" value="ECO:0007669"/>
    <property type="project" value="UniProtKB-KW"/>
</dbReference>
<comment type="caution">
    <text evidence="8">The sequence shown here is derived from an EMBL/GenBank/DDBJ whole genome shotgun (WGS) entry which is preliminary data.</text>
</comment>
<keyword evidence="4" id="KW-0653">Protein transport</keyword>
<feature type="compositionally biased region" description="Low complexity" evidence="5">
    <location>
        <begin position="892"/>
        <end position="903"/>
    </location>
</feature>
<evidence type="ECO:0000313" key="8">
    <source>
        <dbReference type="EMBL" id="PGH20436.1"/>
    </source>
</evidence>
<organism evidence="8 9">
    <name type="scientific">Polytolypa hystricis (strain UAMH7299)</name>
    <dbReference type="NCBI Taxonomy" id="1447883"/>
    <lineage>
        <taxon>Eukaryota</taxon>
        <taxon>Fungi</taxon>
        <taxon>Dikarya</taxon>
        <taxon>Ascomycota</taxon>
        <taxon>Pezizomycotina</taxon>
        <taxon>Eurotiomycetes</taxon>
        <taxon>Eurotiomycetidae</taxon>
        <taxon>Onygenales</taxon>
        <taxon>Onygenales incertae sedis</taxon>
        <taxon>Polytolypa</taxon>
    </lineage>
</organism>
<feature type="compositionally biased region" description="Low complexity" evidence="5">
    <location>
        <begin position="837"/>
        <end position="846"/>
    </location>
</feature>
<evidence type="ECO:0000256" key="6">
    <source>
        <dbReference type="SAM" id="SignalP"/>
    </source>
</evidence>
<dbReference type="AlphaFoldDB" id="A0A2B7YFY4"/>
<feature type="signal peptide" evidence="6">
    <location>
        <begin position="1"/>
        <end position="27"/>
    </location>
</feature>